<dbReference type="PROSITE" id="PS50901">
    <property type="entry name" value="FTSK"/>
    <property type="match status" value="1"/>
</dbReference>
<dbReference type="InterPro" id="IPR041027">
    <property type="entry name" value="FtsK_alpha"/>
</dbReference>
<keyword evidence="4" id="KW-0132">Cell division</keyword>
<evidence type="ECO:0000256" key="16">
    <source>
        <dbReference type="SAM" id="Phobius"/>
    </source>
</evidence>
<dbReference type="Gene3D" id="3.30.980.40">
    <property type="match status" value="1"/>
</dbReference>
<dbReference type="GO" id="GO:0003677">
    <property type="term" value="F:DNA binding"/>
    <property type="evidence" value="ECO:0007669"/>
    <property type="project" value="UniProtKB-KW"/>
</dbReference>
<dbReference type="Pfam" id="PF13491">
    <property type="entry name" value="FtsK_4TM"/>
    <property type="match status" value="1"/>
</dbReference>
<feature type="binding site" evidence="13">
    <location>
        <begin position="535"/>
        <end position="542"/>
    </location>
    <ligand>
        <name>ATP</name>
        <dbReference type="ChEBI" id="CHEBI:30616"/>
    </ligand>
</feature>
<dbReference type="RefSeq" id="WP_118200615.1">
    <property type="nucleotide sequence ID" value="NZ_QRIE01000016.1"/>
</dbReference>
<feature type="transmembrane region" description="Helical" evidence="16">
    <location>
        <begin position="170"/>
        <end position="191"/>
    </location>
</feature>
<dbReference type="SUPFAM" id="SSF52540">
    <property type="entry name" value="P-loop containing nucleoside triphosphate hydrolases"/>
    <property type="match status" value="1"/>
</dbReference>
<evidence type="ECO:0000256" key="5">
    <source>
        <dbReference type="ARBA" id="ARBA00022692"/>
    </source>
</evidence>
<evidence type="ECO:0000256" key="11">
    <source>
        <dbReference type="ARBA" id="ARBA00023136"/>
    </source>
</evidence>
<evidence type="ECO:0000313" key="19">
    <source>
        <dbReference type="Proteomes" id="UP000286501"/>
    </source>
</evidence>
<evidence type="ECO:0000256" key="9">
    <source>
        <dbReference type="ARBA" id="ARBA00022989"/>
    </source>
</evidence>
<feature type="domain" description="FtsK" evidence="17">
    <location>
        <begin position="517"/>
        <end position="722"/>
    </location>
</feature>
<feature type="coiled-coil region" evidence="14">
    <location>
        <begin position="314"/>
        <end position="341"/>
    </location>
</feature>
<dbReference type="InterPro" id="IPR036388">
    <property type="entry name" value="WH-like_DNA-bd_sf"/>
</dbReference>
<feature type="transmembrane region" description="Helical" evidence="16">
    <location>
        <begin position="122"/>
        <end position="145"/>
    </location>
</feature>
<dbReference type="InterPro" id="IPR025199">
    <property type="entry name" value="FtsK_4TM"/>
</dbReference>
<keyword evidence="8 13" id="KW-0067">ATP-binding</keyword>
<sequence>MAKKRTEKKTKTFSEAIGLQYIFNNTITDFFIGLALVVIAVVIIIAMISFLNTGANDQSLLENLKPGEWTNTEKQFQNYCGSWGAIVSYWLIAINFGFPAFMLPFFVIMVGLQMMHAYKLNLWKWFFCMIVVMLWMSVTFAKFIAPIMPSLTFNPGGKHGLFVVQNLENIMGPPGLTAILFFVAVAFLTYLTTETITVIRKALNPIGYISNKVKFEITNHGKNRKDTEAIDEVYASAAYGAGTEDEKEEYKEEEPAKVIDLNLDPDQTFANPDIPSTSVEPEADGQEATGTEGDTEKDETIAIANGTQNENMSLIARQRELRTKRAEKEALEKQAAEAAAASEHIGMDISVAAADEKATGNTLSNAEVLNTPINPKEPFTRYKYPVLNLLKKYEDDGVSIDEEEQRANKNRIIEVLGNFGVQIKTIRATVGPTITLYEIQPAEGVRISKIKNLEDDIALSLAALGIRIIAPIPGKGTIGIEVPNAKANIVSMESTLNSKKFQETKMELPIALGKTITNEVFMVDLAKIPHLLVAGATGQGKSVGLNAIITSLLYKKHPNELKLVLIDPKKVEFSVYSRIANKFMAAVPDEEEPIITDVTKVVRTLNSLCVLMDSRYDLLKKAGARNIKEYNQKYINHKLKLTDGHEYMPYIVVIIDEFGDLIMTAGKEVELPIARIAQLARAVGIHMIIATQRPTTSIITGNIKANFPGRIAFKVTSAIDSKTILDRTGANQLIGRGDMLYLCGNEPVRVQCAFVDTPEIERINEYICEQPGPIEPMELPEPANDEGSAGGSGSISARELDPFFEEAAHAIVLSQQGSTSMIQRRFSIGYNRAGRLMDQMEAAGIVGAAQGSKPREVLIQDENQLNNLLMALRNS</sequence>
<reference evidence="18 19" key="1">
    <citation type="submission" date="2018-08" db="EMBL/GenBank/DDBJ databases">
        <title>A genome reference for cultivated species of the human gut microbiota.</title>
        <authorList>
            <person name="Zou Y."/>
            <person name="Xue W."/>
            <person name="Luo G."/>
        </authorList>
    </citation>
    <scope>NUCLEOTIDE SEQUENCE [LARGE SCALE GENOMIC DNA]</scope>
    <source>
        <strain evidence="18 19">AM22-1</strain>
    </source>
</reference>
<dbReference type="InterPro" id="IPR036390">
    <property type="entry name" value="WH_DNA-bd_sf"/>
</dbReference>
<evidence type="ECO:0000313" key="18">
    <source>
        <dbReference type="EMBL" id="RHG66896.1"/>
    </source>
</evidence>
<dbReference type="SUPFAM" id="SSF46785">
    <property type="entry name" value="Winged helix' DNA-binding domain"/>
    <property type="match status" value="1"/>
</dbReference>
<dbReference type="GO" id="GO:0051301">
    <property type="term" value="P:cell division"/>
    <property type="evidence" value="ECO:0007669"/>
    <property type="project" value="UniProtKB-KW"/>
</dbReference>
<name>A0A3R6HZF0_9BACT</name>
<dbReference type="SMART" id="SM00843">
    <property type="entry name" value="Ftsk_gamma"/>
    <property type="match status" value="1"/>
</dbReference>
<proteinExistence type="inferred from homology"/>
<keyword evidence="11 16" id="KW-0472">Membrane</keyword>
<evidence type="ECO:0000256" key="7">
    <source>
        <dbReference type="ARBA" id="ARBA00022829"/>
    </source>
</evidence>
<dbReference type="InterPro" id="IPR002543">
    <property type="entry name" value="FtsK_dom"/>
</dbReference>
<gene>
    <name evidence="18" type="ORF">DW250_05760</name>
</gene>
<dbReference type="Gene3D" id="3.40.50.300">
    <property type="entry name" value="P-loop containing nucleotide triphosphate hydrolases"/>
    <property type="match status" value="1"/>
</dbReference>
<organism evidence="18 19">
    <name type="scientific">Segatella copri</name>
    <dbReference type="NCBI Taxonomy" id="165179"/>
    <lineage>
        <taxon>Bacteria</taxon>
        <taxon>Pseudomonadati</taxon>
        <taxon>Bacteroidota</taxon>
        <taxon>Bacteroidia</taxon>
        <taxon>Bacteroidales</taxon>
        <taxon>Prevotellaceae</taxon>
        <taxon>Segatella</taxon>
    </lineage>
</organism>
<evidence type="ECO:0000256" key="12">
    <source>
        <dbReference type="ARBA" id="ARBA00023306"/>
    </source>
</evidence>
<evidence type="ECO:0000259" key="17">
    <source>
        <dbReference type="PROSITE" id="PS50901"/>
    </source>
</evidence>
<evidence type="ECO:0000256" key="8">
    <source>
        <dbReference type="ARBA" id="ARBA00022840"/>
    </source>
</evidence>
<dbReference type="GO" id="GO:0005886">
    <property type="term" value="C:plasma membrane"/>
    <property type="evidence" value="ECO:0007669"/>
    <property type="project" value="UniProtKB-SubCell"/>
</dbReference>
<dbReference type="Proteomes" id="UP000286501">
    <property type="component" value="Unassembled WGS sequence"/>
</dbReference>
<dbReference type="GO" id="GO:0005524">
    <property type="term" value="F:ATP binding"/>
    <property type="evidence" value="ECO:0007669"/>
    <property type="project" value="UniProtKB-UniRule"/>
</dbReference>
<dbReference type="Pfam" id="PF17854">
    <property type="entry name" value="FtsK_alpha"/>
    <property type="match status" value="1"/>
</dbReference>
<keyword evidence="12" id="KW-0131">Cell cycle</keyword>
<evidence type="ECO:0000256" key="3">
    <source>
        <dbReference type="ARBA" id="ARBA00022475"/>
    </source>
</evidence>
<dbReference type="InterPro" id="IPR027417">
    <property type="entry name" value="P-loop_NTPase"/>
</dbReference>
<dbReference type="InterPro" id="IPR018541">
    <property type="entry name" value="Ftsk_gamma"/>
</dbReference>
<comment type="subcellular location">
    <subcellularLocation>
        <location evidence="1">Cell membrane</location>
        <topology evidence="1">Multi-pass membrane protein</topology>
    </subcellularLocation>
</comment>
<dbReference type="AlphaFoldDB" id="A0A3R6HZF0"/>
<evidence type="ECO:0000256" key="1">
    <source>
        <dbReference type="ARBA" id="ARBA00004651"/>
    </source>
</evidence>
<keyword evidence="5 16" id="KW-0812">Transmembrane</keyword>
<keyword evidence="7" id="KW-0159">Chromosome partition</keyword>
<feature type="transmembrane region" description="Helical" evidence="16">
    <location>
        <begin position="87"/>
        <end position="110"/>
    </location>
</feature>
<dbReference type="GO" id="GO:0007059">
    <property type="term" value="P:chromosome segregation"/>
    <property type="evidence" value="ECO:0007669"/>
    <property type="project" value="UniProtKB-KW"/>
</dbReference>
<feature type="transmembrane region" description="Helical" evidence="16">
    <location>
        <begin position="30"/>
        <end position="51"/>
    </location>
</feature>
<keyword evidence="6 13" id="KW-0547">Nucleotide-binding</keyword>
<keyword evidence="14" id="KW-0175">Coiled coil</keyword>
<comment type="similarity">
    <text evidence="2">Belongs to the FtsK/SpoIIIE/SftA family.</text>
</comment>
<dbReference type="PANTHER" id="PTHR22683:SF41">
    <property type="entry name" value="DNA TRANSLOCASE FTSK"/>
    <property type="match status" value="1"/>
</dbReference>
<evidence type="ECO:0000256" key="10">
    <source>
        <dbReference type="ARBA" id="ARBA00023125"/>
    </source>
</evidence>
<feature type="region of interest" description="Disordered" evidence="15">
    <location>
        <begin position="260"/>
        <end position="298"/>
    </location>
</feature>
<dbReference type="InterPro" id="IPR050206">
    <property type="entry name" value="FtsK/SpoIIIE/SftA"/>
</dbReference>
<evidence type="ECO:0000256" key="13">
    <source>
        <dbReference type="PROSITE-ProRule" id="PRU00289"/>
    </source>
</evidence>
<evidence type="ECO:0000256" key="4">
    <source>
        <dbReference type="ARBA" id="ARBA00022618"/>
    </source>
</evidence>
<dbReference type="Pfam" id="PF09397">
    <property type="entry name" value="FtsK_gamma"/>
    <property type="match status" value="1"/>
</dbReference>
<feature type="compositionally biased region" description="Polar residues" evidence="15">
    <location>
        <begin position="268"/>
        <end position="279"/>
    </location>
</feature>
<keyword evidence="3" id="KW-1003">Cell membrane</keyword>
<feature type="region of interest" description="Disordered" evidence="15">
    <location>
        <begin position="774"/>
        <end position="795"/>
    </location>
</feature>
<dbReference type="Pfam" id="PF01580">
    <property type="entry name" value="FtsK_SpoIIIE"/>
    <property type="match status" value="1"/>
</dbReference>
<protein>
    <submittedName>
        <fullName evidence="18">DNA translocase FtsK</fullName>
    </submittedName>
</protein>
<dbReference type="EMBL" id="QRIN01000017">
    <property type="protein sequence ID" value="RHG66896.1"/>
    <property type="molecule type" value="Genomic_DNA"/>
</dbReference>
<evidence type="ECO:0000256" key="6">
    <source>
        <dbReference type="ARBA" id="ARBA00022741"/>
    </source>
</evidence>
<evidence type="ECO:0000256" key="2">
    <source>
        <dbReference type="ARBA" id="ARBA00006474"/>
    </source>
</evidence>
<evidence type="ECO:0000256" key="14">
    <source>
        <dbReference type="SAM" id="Coils"/>
    </source>
</evidence>
<comment type="caution">
    <text evidence="18">The sequence shown here is derived from an EMBL/GenBank/DDBJ whole genome shotgun (WGS) entry which is preliminary data.</text>
</comment>
<accession>A0A3R6HZF0</accession>
<evidence type="ECO:0000256" key="15">
    <source>
        <dbReference type="SAM" id="MobiDB-lite"/>
    </source>
</evidence>
<dbReference type="Gene3D" id="1.10.10.10">
    <property type="entry name" value="Winged helix-like DNA-binding domain superfamily/Winged helix DNA-binding domain"/>
    <property type="match status" value="1"/>
</dbReference>
<keyword evidence="9 16" id="KW-1133">Transmembrane helix</keyword>
<keyword evidence="10" id="KW-0238">DNA-binding</keyword>
<dbReference type="PANTHER" id="PTHR22683">
    <property type="entry name" value="SPORULATION PROTEIN RELATED"/>
    <property type="match status" value="1"/>
</dbReference>